<comment type="subcellular location">
    <subcellularLocation>
        <location evidence="1">Cell membrane</location>
        <topology evidence="1">Multi-pass membrane protein</topology>
    </subcellularLocation>
</comment>
<evidence type="ECO:0000256" key="7">
    <source>
        <dbReference type="SAM" id="Phobius"/>
    </source>
</evidence>
<accession>A0ABU9IH35</accession>
<keyword evidence="3" id="KW-1003">Cell membrane</keyword>
<evidence type="ECO:0000313" key="9">
    <source>
        <dbReference type="Proteomes" id="UP001497045"/>
    </source>
</evidence>
<dbReference type="PANTHER" id="PTHR33884">
    <property type="entry name" value="UPF0410 PROTEIN YMGE"/>
    <property type="match status" value="1"/>
</dbReference>
<name>A0ABU9IH35_9SPHN</name>
<proteinExistence type="inferred from homology"/>
<dbReference type="Proteomes" id="UP001497045">
    <property type="component" value="Unassembled WGS sequence"/>
</dbReference>
<keyword evidence="5 7" id="KW-1133">Transmembrane helix</keyword>
<reference evidence="8 9" key="1">
    <citation type="submission" date="2024-04" db="EMBL/GenBank/DDBJ databases">
        <title>Aurantiacibacter sp. DGU6 16S ribosomal RNA gene Genome sequencing and assembly.</title>
        <authorList>
            <person name="Park S."/>
        </authorList>
    </citation>
    <scope>NUCLEOTIDE SEQUENCE [LARGE SCALE GENOMIC DNA]</scope>
    <source>
        <strain evidence="8 9">DGU6</strain>
    </source>
</reference>
<sequence>MDLFVEHGWLGWIIVGGLAGALAKLLMPGKDGGSIIMTILLGIAGAAVAGFLGNAIGWYEQGEGPGFIAAVVGALILLVIYRQVKKRG</sequence>
<comment type="caution">
    <text evidence="8">The sequence shown here is derived from an EMBL/GenBank/DDBJ whole genome shotgun (WGS) entry which is preliminary data.</text>
</comment>
<dbReference type="RefSeq" id="WP_341674293.1">
    <property type="nucleotide sequence ID" value="NZ_JBBYHV010000002.1"/>
</dbReference>
<dbReference type="PANTHER" id="PTHR33884:SF7">
    <property type="entry name" value="BSL8023 PROTEIN"/>
    <property type="match status" value="1"/>
</dbReference>
<keyword evidence="9" id="KW-1185">Reference proteome</keyword>
<dbReference type="Pfam" id="PF04226">
    <property type="entry name" value="Transgly_assoc"/>
    <property type="match status" value="1"/>
</dbReference>
<evidence type="ECO:0000256" key="5">
    <source>
        <dbReference type="ARBA" id="ARBA00022989"/>
    </source>
</evidence>
<organism evidence="8 9">
    <name type="scientific">Aurantiacibacter gilvus</name>
    <dbReference type="NCBI Taxonomy" id="3139141"/>
    <lineage>
        <taxon>Bacteria</taxon>
        <taxon>Pseudomonadati</taxon>
        <taxon>Pseudomonadota</taxon>
        <taxon>Alphaproteobacteria</taxon>
        <taxon>Sphingomonadales</taxon>
        <taxon>Erythrobacteraceae</taxon>
        <taxon>Aurantiacibacter</taxon>
    </lineage>
</organism>
<evidence type="ECO:0000256" key="3">
    <source>
        <dbReference type="ARBA" id="ARBA00022475"/>
    </source>
</evidence>
<comment type="similarity">
    <text evidence="2">Belongs to the UPF0410 family.</text>
</comment>
<gene>
    <name evidence="8" type="ORF">AAEO60_13825</name>
</gene>
<keyword evidence="6 7" id="KW-0472">Membrane</keyword>
<evidence type="ECO:0000256" key="6">
    <source>
        <dbReference type="ARBA" id="ARBA00023136"/>
    </source>
</evidence>
<feature type="transmembrane region" description="Helical" evidence="7">
    <location>
        <begin position="6"/>
        <end position="27"/>
    </location>
</feature>
<protein>
    <submittedName>
        <fullName evidence="8">GlsB/YeaQ/YmgE family stress response membrane protein</fullName>
    </submittedName>
</protein>
<evidence type="ECO:0000313" key="8">
    <source>
        <dbReference type="EMBL" id="MEL1251750.1"/>
    </source>
</evidence>
<feature type="transmembrane region" description="Helical" evidence="7">
    <location>
        <begin position="39"/>
        <end position="59"/>
    </location>
</feature>
<evidence type="ECO:0000256" key="1">
    <source>
        <dbReference type="ARBA" id="ARBA00004651"/>
    </source>
</evidence>
<dbReference type="EMBL" id="JBBYHV010000002">
    <property type="protein sequence ID" value="MEL1251750.1"/>
    <property type="molecule type" value="Genomic_DNA"/>
</dbReference>
<evidence type="ECO:0000256" key="4">
    <source>
        <dbReference type="ARBA" id="ARBA00022692"/>
    </source>
</evidence>
<dbReference type="InterPro" id="IPR007341">
    <property type="entry name" value="Transgly_assoc"/>
</dbReference>
<feature type="transmembrane region" description="Helical" evidence="7">
    <location>
        <begin position="65"/>
        <end position="84"/>
    </location>
</feature>
<evidence type="ECO:0000256" key="2">
    <source>
        <dbReference type="ARBA" id="ARBA00011006"/>
    </source>
</evidence>
<keyword evidence="4 7" id="KW-0812">Transmembrane</keyword>